<dbReference type="STRING" id="378794.GCA_001570625_01964"/>
<dbReference type="GO" id="GO:0032259">
    <property type="term" value="P:methylation"/>
    <property type="evidence" value="ECO:0007669"/>
    <property type="project" value="UniProtKB-KW"/>
</dbReference>
<dbReference type="Proteomes" id="UP000263273">
    <property type="component" value="Unassembled WGS sequence"/>
</dbReference>
<evidence type="ECO:0000256" key="2">
    <source>
        <dbReference type="ARBA" id="ARBA00022490"/>
    </source>
</evidence>
<dbReference type="PANTHER" id="PTHR43648">
    <property type="entry name" value="ELECTRON TRANSFER FLAVOPROTEIN BETA SUBUNIT LYSINE METHYLTRANSFERASE"/>
    <property type="match status" value="1"/>
</dbReference>
<keyword evidence="3 6" id="KW-0489">Methyltransferase</keyword>
<name>A0A354YW96_9FIRM</name>
<keyword evidence="5 6" id="KW-0949">S-adenosyl-L-methionine</keyword>
<sequence>MKKEERKACSKNSKMLWDRGCSGMKWKEIAVLTEGICIEAIAGIFHRLGSGGVVIEDPQAARKYENQEEWNPNLVSPDFLDHEFVLIKAYFMEEREVMEELQSCLEAVKENFNVECKVFIDEVRDEDWESSWKKYYHRFKIGERLVIKPSWEEYQPQSGEVVIDIDPGMAFGTGIHASTRFCMKFIDHYVKGGEKLIDAGCGSGILSIAAAKLGAARVLAMDVEELSVKIARENVELNGLSDIITVKLGNIVEEIQTFEADMVAANITAEVVTCLIPEAAKVLKSGGYFFGSGIVDSRWPGVEKQLKTHGFVIEQVLQDVDWIGVAARKE</sequence>
<evidence type="ECO:0000256" key="6">
    <source>
        <dbReference type="HAMAP-Rule" id="MF_00735"/>
    </source>
</evidence>
<dbReference type="AlphaFoldDB" id="A0A354YW96"/>
<protein>
    <recommendedName>
        <fullName evidence="6">Ribosomal protein L11 methyltransferase</fullName>
        <shortName evidence="6">L11 Mtase</shortName>
        <ecNumber evidence="6">2.1.1.-</ecNumber>
    </recommendedName>
</protein>
<dbReference type="NCBIfam" id="TIGR00406">
    <property type="entry name" value="prmA"/>
    <property type="match status" value="1"/>
</dbReference>
<dbReference type="SUPFAM" id="SSF53335">
    <property type="entry name" value="S-adenosyl-L-methionine-dependent methyltransferases"/>
    <property type="match status" value="1"/>
</dbReference>
<proteinExistence type="inferred from homology"/>
<dbReference type="EMBL" id="DNZF01000148">
    <property type="protein sequence ID" value="HBK53615.1"/>
    <property type="molecule type" value="Genomic_DNA"/>
</dbReference>
<dbReference type="GO" id="GO:0005840">
    <property type="term" value="C:ribosome"/>
    <property type="evidence" value="ECO:0007669"/>
    <property type="project" value="UniProtKB-KW"/>
</dbReference>
<dbReference type="PANTHER" id="PTHR43648:SF1">
    <property type="entry name" value="ELECTRON TRANSFER FLAVOPROTEIN BETA SUBUNIT LYSINE METHYLTRANSFERASE"/>
    <property type="match status" value="1"/>
</dbReference>
<dbReference type="InterPro" id="IPR029063">
    <property type="entry name" value="SAM-dependent_MTases_sf"/>
</dbReference>
<comment type="function">
    <text evidence="6">Methylates ribosomal protein L11.</text>
</comment>
<feature type="binding site" evidence="6">
    <location>
        <position position="266"/>
    </location>
    <ligand>
        <name>S-adenosyl-L-methionine</name>
        <dbReference type="ChEBI" id="CHEBI:59789"/>
    </ligand>
</feature>
<evidence type="ECO:0000313" key="8">
    <source>
        <dbReference type="Proteomes" id="UP000263273"/>
    </source>
</evidence>
<dbReference type="InterPro" id="IPR050078">
    <property type="entry name" value="Ribosomal_L11_MeTrfase_PrmA"/>
</dbReference>
<comment type="similarity">
    <text evidence="1 6">Belongs to the methyltransferase superfamily. PrmA family.</text>
</comment>
<feature type="binding site" evidence="6">
    <location>
        <position position="200"/>
    </location>
    <ligand>
        <name>S-adenosyl-L-methionine</name>
        <dbReference type="ChEBI" id="CHEBI:59789"/>
    </ligand>
</feature>
<dbReference type="GO" id="GO:0005737">
    <property type="term" value="C:cytoplasm"/>
    <property type="evidence" value="ECO:0007669"/>
    <property type="project" value="UniProtKB-SubCell"/>
</dbReference>
<comment type="subcellular location">
    <subcellularLocation>
        <location evidence="6">Cytoplasm</location>
    </subcellularLocation>
</comment>
<feature type="binding site" evidence="6">
    <location>
        <position position="222"/>
    </location>
    <ligand>
        <name>S-adenosyl-L-methionine</name>
        <dbReference type="ChEBI" id="CHEBI:59789"/>
    </ligand>
</feature>
<feature type="binding site" evidence="6">
    <location>
        <position position="179"/>
    </location>
    <ligand>
        <name>S-adenosyl-L-methionine</name>
        <dbReference type="ChEBI" id="CHEBI:59789"/>
    </ligand>
</feature>
<dbReference type="InterPro" id="IPR004498">
    <property type="entry name" value="Ribosomal_PrmA_MeTrfase"/>
</dbReference>
<keyword evidence="7" id="KW-0687">Ribonucleoprotein</keyword>
<dbReference type="HAMAP" id="MF_00735">
    <property type="entry name" value="Methyltr_PrmA"/>
    <property type="match status" value="1"/>
</dbReference>
<accession>A0A354YW96</accession>
<dbReference type="GO" id="GO:0016279">
    <property type="term" value="F:protein-lysine N-methyltransferase activity"/>
    <property type="evidence" value="ECO:0007669"/>
    <property type="project" value="RHEA"/>
</dbReference>
<gene>
    <name evidence="6" type="primary">prmA</name>
    <name evidence="7" type="ORF">DDZ44_06745</name>
</gene>
<dbReference type="CDD" id="cd02440">
    <property type="entry name" value="AdoMet_MTases"/>
    <property type="match status" value="1"/>
</dbReference>
<dbReference type="Gene3D" id="3.40.50.150">
    <property type="entry name" value="Vaccinia Virus protein VP39"/>
    <property type="match status" value="1"/>
</dbReference>
<keyword evidence="2 6" id="KW-0963">Cytoplasm</keyword>
<comment type="caution">
    <text evidence="7">The sequence shown here is derived from an EMBL/GenBank/DDBJ whole genome shotgun (WGS) entry which is preliminary data.</text>
</comment>
<dbReference type="PIRSF" id="PIRSF000401">
    <property type="entry name" value="RPL11_MTase"/>
    <property type="match status" value="1"/>
</dbReference>
<reference evidence="7 8" key="1">
    <citation type="journal article" date="2018" name="Nat. Biotechnol.">
        <title>A standardized bacterial taxonomy based on genome phylogeny substantially revises the tree of life.</title>
        <authorList>
            <person name="Parks D.H."/>
            <person name="Chuvochina M."/>
            <person name="Waite D.W."/>
            <person name="Rinke C."/>
            <person name="Skarshewski A."/>
            <person name="Chaumeil P.A."/>
            <person name="Hugenholtz P."/>
        </authorList>
    </citation>
    <scope>NUCLEOTIDE SEQUENCE [LARGE SCALE GENOMIC DNA]</scope>
    <source>
        <strain evidence="7">UBA10948</strain>
    </source>
</reference>
<comment type="catalytic activity">
    <reaction evidence="6">
        <text>L-lysyl-[protein] + 3 S-adenosyl-L-methionine = N(6),N(6),N(6)-trimethyl-L-lysyl-[protein] + 3 S-adenosyl-L-homocysteine + 3 H(+)</text>
        <dbReference type="Rhea" id="RHEA:54192"/>
        <dbReference type="Rhea" id="RHEA-COMP:9752"/>
        <dbReference type="Rhea" id="RHEA-COMP:13826"/>
        <dbReference type="ChEBI" id="CHEBI:15378"/>
        <dbReference type="ChEBI" id="CHEBI:29969"/>
        <dbReference type="ChEBI" id="CHEBI:57856"/>
        <dbReference type="ChEBI" id="CHEBI:59789"/>
        <dbReference type="ChEBI" id="CHEBI:61961"/>
    </reaction>
</comment>
<evidence type="ECO:0000256" key="3">
    <source>
        <dbReference type="ARBA" id="ARBA00022603"/>
    </source>
</evidence>
<organism evidence="7 8">
    <name type="scientific">Syntrophomonas wolfei</name>
    <dbReference type="NCBI Taxonomy" id="863"/>
    <lineage>
        <taxon>Bacteria</taxon>
        <taxon>Bacillati</taxon>
        <taxon>Bacillota</taxon>
        <taxon>Clostridia</taxon>
        <taxon>Eubacteriales</taxon>
        <taxon>Syntrophomonadaceae</taxon>
        <taxon>Syntrophomonas</taxon>
    </lineage>
</organism>
<evidence type="ECO:0000256" key="4">
    <source>
        <dbReference type="ARBA" id="ARBA00022679"/>
    </source>
</evidence>
<dbReference type="Pfam" id="PF06325">
    <property type="entry name" value="PrmA"/>
    <property type="match status" value="1"/>
</dbReference>
<evidence type="ECO:0000256" key="1">
    <source>
        <dbReference type="ARBA" id="ARBA00009741"/>
    </source>
</evidence>
<keyword evidence="4 6" id="KW-0808">Transferase</keyword>
<evidence type="ECO:0000313" key="7">
    <source>
        <dbReference type="EMBL" id="HBK53615.1"/>
    </source>
</evidence>
<keyword evidence="7" id="KW-0689">Ribosomal protein</keyword>
<evidence type="ECO:0000256" key="5">
    <source>
        <dbReference type="ARBA" id="ARBA00022691"/>
    </source>
</evidence>
<dbReference type="EC" id="2.1.1.-" evidence="6"/>